<dbReference type="GO" id="GO:0008725">
    <property type="term" value="F:DNA-3-methyladenine glycosylase activity"/>
    <property type="evidence" value="ECO:0007669"/>
    <property type="project" value="InterPro"/>
</dbReference>
<accession>F2IZ70</accession>
<dbReference type="STRING" id="991905.SL003B_3371"/>
<dbReference type="EMBL" id="CP002568">
    <property type="protein sequence ID" value="ADZ71793.1"/>
    <property type="molecule type" value="Genomic_DNA"/>
</dbReference>
<organism evidence="1 2">
    <name type="scientific">Polymorphum gilvum (strain LMG 25793 / CGMCC 1.9160 / SL003B-26A1)</name>
    <dbReference type="NCBI Taxonomy" id="991905"/>
    <lineage>
        <taxon>Bacteria</taxon>
        <taxon>Pseudomonadati</taxon>
        <taxon>Pseudomonadota</taxon>
        <taxon>Alphaproteobacteria</taxon>
        <taxon>Rhodobacterales</taxon>
        <taxon>Paracoccaceae</taxon>
        <taxon>Polymorphum</taxon>
    </lineage>
</organism>
<dbReference type="Gene3D" id="1.10.340.30">
    <property type="entry name" value="Hypothetical protein, domain 2"/>
    <property type="match status" value="1"/>
</dbReference>
<dbReference type="InterPro" id="IPR011257">
    <property type="entry name" value="DNA_glycosylase"/>
</dbReference>
<dbReference type="SUPFAM" id="SSF48150">
    <property type="entry name" value="DNA-glycosylase"/>
    <property type="match status" value="1"/>
</dbReference>
<name>F2IZ70_POLGS</name>
<dbReference type="RefSeq" id="WP_013654102.1">
    <property type="nucleotide sequence ID" value="NC_015259.1"/>
</dbReference>
<keyword evidence="2" id="KW-1185">Reference proteome</keyword>
<dbReference type="OrthoDB" id="9795156at2"/>
<dbReference type="InterPro" id="IPR005019">
    <property type="entry name" value="Adenine_glyco"/>
</dbReference>
<sequence>MRSFHDIRAMAAANKGGEAALSALLGETQPRTEAELAAIGDDRWLAMFTRCIFQAGFNWKVIDAKWPGFEEAFEGFDPARIAHWPDERLDALASDARVVRNAAKIHSVRDNALFLRDLARNGGSASAVLAAWPASDQIGLMDLLKTRGSRLGGNTGQYALRFMGKESFILSASVLAALRREGIVDGTSLSKKSLAAIQGAFNQWKAESGASLTEISRILAFSHSDPD</sequence>
<dbReference type="InterPro" id="IPR052891">
    <property type="entry name" value="DNA-3mA_glycosylase"/>
</dbReference>
<dbReference type="PATRIC" id="fig|991905.3.peg.3474"/>
<dbReference type="KEGG" id="pgv:SL003B_3371"/>
<proteinExistence type="predicted"/>
<dbReference type="Pfam" id="PF03352">
    <property type="entry name" value="Adenine_glyco"/>
    <property type="match status" value="1"/>
</dbReference>
<dbReference type="PANTHER" id="PTHR30037">
    <property type="entry name" value="DNA-3-METHYLADENINE GLYCOSYLASE 1"/>
    <property type="match status" value="1"/>
</dbReference>
<gene>
    <name evidence="1" type="ordered locus">SL003B_3371</name>
</gene>
<dbReference type="GO" id="GO:0006284">
    <property type="term" value="P:base-excision repair"/>
    <property type="evidence" value="ECO:0007669"/>
    <property type="project" value="InterPro"/>
</dbReference>
<protein>
    <submittedName>
        <fullName evidence="1">Probable DNA glycosylase protein</fullName>
    </submittedName>
</protein>
<reference evidence="1 2" key="1">
    <citation type="journal article" date="2011" name="J. Bacteriol.">
        <title>Complete genome sequence of Polymorphum gilvum SL003B-26A1T, a crude oil-degrading bacterium from oil-polluted saline soil.</title>
        <authorList>
            <person name="Li S.G."/>
            <person name="Tang Y.Q."/>
            <person name="Nie Y."/>
            <person name="Cai M."/>
            <person name="Wu X.L."/>
        </authorList>
    </citation>
    <scope>NUCLEOTIDE SEQUENCE [LARGE SCALE GENOMIC DNA]</scope>
    <source>
        <strain evidence="2">LMG 25793 / CGMCC 1.9160 / SL003B-26A1</strain>
    </source>
</reference>
<dbReference type="AlphaFoldDB" id="F2IZ70"/>
<dbReference type="HOGENOM" id="CLU_1239284_0_0_5"/>
<dbReference type="eggNOG" id="COG2818">
    <property type="taxonomic scope" value="Bacteria"/>
</dbReference>
<evidence type="ECO:0000313" key="1">
    <source>
        <dbReference type="EMBL" id="ADZ71793.1"/>
    </source>
</evidence>
<dbReference type="PANTHER" id="PTHR30037:SF3">
    <property type="entry name" value="BLR0857 PROTEIN"/>
    <property type="match status" value="1"/>
</dbReference>
<evidence type="ECO:0000313" key="2">
    <source>
        <dbReference type="Proteomes" id="UP000008130"/>
    </source>
</evidence>
<dbReference type="Proteomes" id="UP000008130">
    <property type="component" value="Chromosome"/>
</dbReference>